<evidence type="ECO:0000256" key="3">
    <source>
        <dbReference type="SAM" id="MobiDB-lite"/>
    </source>
</evidence>
<dbReference type="EMBL" id="CACVBM020000055">
    <property type="protein sequence ID" value="CAA7013651.1"/>
    <property type="molecule type" value="Genomic_DNA"/>
</dbReference>
<evidence type="ECO:0000313" key="5">
    <source>
        <dbReference type="EMBL" id="CAA7013651.1"/>
    </source>
</evidence>
<feature type="compositionally biased region" description="Acidic residues" evidence="3">
    <location>
        <begin position="85"/>
        <end position="104"/>
    </location>
</feature>
<dbReference type="OrthoDB" id="303107at2759"/>
<feature type="compositionally biased region" description="Basic residues" evidence="3">
    <location>
        <begin position="599"/>
        <end position="612"/>
    </location>
</feature>
<reference evidence="5" key="1">
    <citation type="submission" date="2020-01" db="EMBL/GenBank/DDBJ databases">
        <authorList>
            <person name="Mishra B."/>
        </authorList>
    </citation>
    <scope>NUCLEOTIDE SEQUENCE [LARGE SCALE GENOMIC DNA]</scope>
</reference>
<comment type="caution">
    <text evidence="5">The sequence shown here is derived from an EMBL/GenBank/DDBJ whole genome shotgun (WGS) entry which is preliminary data.</text>
</comment>
<name>A0A6D2HC79_9BRAS</name>
<feature type="compositionally biased region" description="Low complexity" evidence="3">
    <location>
        <begin position="53"/>
        <end position="62"/>
    </location>
</feature>
<keyword evidence="6" id="KW-1185">Reference proteome</keyword>
<dbReference type="Proteomes" id="UP000467841">
    <property type="component" value="Unassembled WGS sequence"/>
</dbReference>
<gene>
    <name evidence="5" type="ORF">MERR_LOCUS885</name>
</gene>
<feature type="region of interest" description="Disordered" evidence="3">
    <location>
        <begin position="1"/>
        <end position="131"/>
    </location>
</feature>
<evidence type="ECO:0000256" key="1">
    <source>
        <dbReference type="ARBA" id="ARBA00004123"/>
    </source>
</evidence>
<feature type="compositionally biased region" description="Acidic residues" evidence="3">
    <location>
        <begin position="554"/>
        <end position="594"/>
    </location>
</feature>
<dbReference type="GO" id="GO:0031213">
    <property type="term" value="C:RSF complex"/>
    <property type="evidence" value="ECO:0007669"/>
    <property type="project" value="InterPro"/>
</dbReference>
<feature type="compositionally biased region" description="Acidic residues" evidence="3">
    <location>
        <begin position="482"/>
        <end position="491"/>
    </location>
</feature>
<feature type="compositionally biased region" description="Basic and acidic residues" evidence="3">
    <location>
        <begin position="758"/>
        <end position="767"/>
    </location>
</feature>
<feature type="compositionally biased region" description="Basic and acidic residues" evidence="3">
    <location>
        <begin position="63"/>
        <end position="84"/>
    </location>
</feature>
<comment type="subcellular location">
    <subcellularLocation>
        <location evidence="1">Nucleus</location>
    </subcellularLocation>
</comment>
<feature type="compositionally biased region" description="Polar residues" evidence="3">
    <location>
        <begin position="702"/>
        <end position="724"/>
    </location>
</feature>
<feature type="region of interest" description="Disordered" evidence="3">
    <location>
        <begin position="456"/>
        <end position="525"/>
    </location>
</feature>
<feature type="domain" description="DDT" evidence="4">
    <location>
        <begin position="147"/>
        <end position="190"/>
    </location>
</feature>
<dbReference type="Pfam" id="PF02791">
    <property type="entry name" value="DDT"/>
    <property type="match status" value="1"/>
</dbReference>
<dbReference type="InterPro" id="IPR028938">
    <property type="entry name" value="Rsf1-like"/>
</dbReference>
<proteinExistence type="predicted"/>
<dbReference type="InterPro" id="IPR018501">
    <property type="entry name" value="DDT_dom"/>
</dbReference>
<feature type="compositionally biased region" description="Polar residues" evidence="3">
    <location>
        <begin position="459"/>
        <end position="478"/>
    </location>
</feature>
<evidence type="ECO:0000313" key="6">
    <source>
        <dbReference type="Proteomes" id="UP000467841"/>
    </source>
</evidence>
<evidence type="ECO:0000259" key="4">
    <source>
        <dbReference type="Pfam" id="PF02791"/>
    </source>
</evidence>
<dbReference type="GO" id="GO:0006355">
    <property type="term" value="P:regulation of DNA-templated transcription"/>
    <property type="evidence" value="ECO:0007669"/>
    <property type="project" value="InterPro"/>
</dbReference>
<feature type="compositionally biased region" description="Basic and acidic residues" evidence="3">
    <location>
        <begin position="13"/>
        <end position="30"/>
    </location>
</feature>
<evidence type="ECO:0000256" key="2">
    <source>
        <dbReference type="ARBA" id="ARBA00023242"/>
    </source>
</evidence>
<feature type="region of interest" description="Disordered" evidence="3">
    <location>
        <begin position="537"/>
        <end position="731"/>
    </location>
</feature>
<dbReference type="PANTHER" id="PTHR14296:SF3">
    <property type="entry name" value="DIKAR, ISOFORM F"/>
    <property type="match status" value="1"/>
</dbReference>
<organism evidence="5 6">
    <name type="scientific">Microthlaspi erraticum</name>
    <dbReference type="NCBI Taxonomy" id="1685480"/>
    <lineage>
        <taxon>Eukaryota</taxon>
        <taxon>Viridiplantae</taxon>
        <taxon>Streptophyta</taxon>
        <taxon>Embryophyta</taxon>
        <taxon>Tracheophyta</taxon>
        <taxon>Spermatophyta</taxon>
        <taxon>Magnoliopsida</taxon>
        <taxon>eudicotyledons</taxon>
        <taxon>Gunneridae</taxon>
        <taxon>Pentapetalae</taxon>
        <taxon>rosids</taxon>
        <taxon>malvids</taxon>
        <taxon>Brassicales</taxon>
        <taxon>Brassicaceae</taxon>
        <taxon>Coluteocarpeae</taxon>
        <taxon>Microthlaspi</taxon>
    </lineage>
</organism>
<protein>
    <recommendedName>
        <fullName evidence="4">DDT domain-containing protein</fullName>
    </recommendedName>
</protein>
<dbReference type="PANTHER" id="PTHR14296">
    <property type="entry name" value="REMODELING AND SPACING FACTOR 1"/>
    <property type="match status" value="1"/>
</dbReference>
<sequence length="767" mass="87626">MGSSSDIVPDGSSLDRNDSGNHHSPADDASPKIPPEEPTTLRRTRPSRACTVRAQQRLQEQQAAERKLKLPKKEYKREHRRREEVEEEDDVDDQEEEDEDDGDENPQQCAGGSAGGSSSKIVTSLVPPPEASQMPRWNLRSMWELASVLNFMHVFRPLLKINAEFSAEEFETALLTPNDTLSDIHIPLLKGIPPVTRMALTRDTWVTVLCRKIRDSWHWVADGDLPIVASQGREIEMYKSLDPATRVLILKALCDIRVEQDDIRGYIDNSLKTGVHLSVFRKDRVGGDSHGVNFWYEDDPLIGHRLYREIRKAEAVKVKTKGSRILPNVTYQWETVATNFDEFQDVSEKLLSSSSRVEVSLGKKLMRDMLPEIEKEHKRKEKLLKKQHRQALLLDNYMVVDGLGGGRSLRDRKPVTYTFDDYDRSINEAIKTTKKKHPSPEPPLHRRESARLDALANGRPTSSTHPTEPVNDTASGRSSDFADYDDFDEQRDESMDRSNRRRQRPQRYSATDYVETVSDNDVAYESDDDIVGEAVYDEEYLRKRKQKKFSSGSEGEEEKGDDEEYKWDEDNAEYEEEEEEEEEEDSPSASEEDSDAPRRVKKMPRRETKKRSRSNDFRPGLRRSKRATRVDYQQYEFSESDKEATGSAKRKRLVEPDEPDEEHSDDSGNGDFTMGSQDSEEAANDPETKSGEEEVEEEPREFNNSNAEMANGEENNQLNKSNGTDQEEIEGVVGKRRYLDLNELAPVSGFDDGPSTVMKDDDKTDNS</sequence>
<feature type="region of interest" description="Disordered" evidence="3">
    <location>
        <begin position="744"/>
        <end position="767"/>
    </location>
</feature>
<dbReference type="AlphaFoldDB" id="A0A6D2HC79"/>
<keyword evidence="2" id="KW-0539">Nucleus</keyword>
<accession>A0A6D2HC79</accession>